<proteinExistence type="predicted"/>
<keyword evidence="2" id="KW-0732">Signal</keyword>
<evidence type="ECO:0000256" key="1">
    <source>
        <dbReference type="SAM" id="MobiDB-lite"/>
    </source>
</evidence>
<reference evidence="3" key="1">
    <citation type="journal article" date="2021" name="J Fungi (Basel)">
        <title>Virulence traits and population genomics of the black yeast Aureobasidium melanogenum.</title>
        <authorList>
            <person name="Cernosa A."/>
            <person name="Sun X."/>
            <person name="Gostincar C."/>
            <person name="Fang C."/>
            <person name="Gunde-Cimerman N."/>
            <person name="Song Z."/>
        </authorList>
    </citation>
    <scope>NUCLEOTIDE SEQUENCE</scope>
    <source>
        <strain evidence="3">EXF-9911</strain>
    </source>
</reference>
<evidence type="ECO:0000313" key="4">
    <source>
        <dbReference type="Proteomes" id="UP000779574"/>
    </source>
</evidence>
<sequence length="324" mass="35727">MYITNVVTAHIRGFGALFLLLSFLNVATGHLRSTGVNFDQDAANNGYVVYTSRILLPDKTTNLYPEADHLLALVNDAYTDMITSCERNFEVVECPGAMTVFAFEDELHFGSSTKNLLKEKGILPSHSFYQAFIYEKNSIGFGTSRSGAVARVRKAMIQCQTQRTRSDVDHPQHGRQGRCGEFNAVLTYLLTRDDPENVNFNSDLSRQARIMTVGRRGNNLKTPPQFFRPCSRTDRISSTYGCRQWVQNLGIEAPNPDRAIDIPDPGSRVQNIKLCELSIDESRRIAGDRGAGGLDAGSDSSSEFGSGLDDDDVDNMAPIKSGPA</sequence>
<feature type="region of interest" description="Disordered" evidence="1">
    <location>
        <begin position="287"/>
        <end position="324"/>
    </location>
</feature>
<gene>
    <name evidence="3" type="ORF">KCU76_g2419</name>
</gene>
<feature type="signal peptide" evidence="2">
    <location>
        <begin position="1"/>
        <end position="29"/>
    </location>
</feature>
<evidence type="ECO:0000313" key="3">
    <source>
        <dbReference type="EMBL" id="KAG9698229.1"/>
    </source>
</evidence>
<dbReference type="EMBL" id="JAHFXF010000058">
    <property type="protein sequence ID" value="KAG9698229.1"/>
    <property type="molecule type" value="Genomic_DNA"/>
</dbReference>
<protein>
    <submittedName>
        <fullName evidence="3">Uncharacterized protein</fullName>
    </submittedName>
</protein>
<reference evidence="3" key="2">
    <citation type="submission" date="2021-08" db="EMBL/GenBank/DDBJ databases">
        <authorList>
            <person name="Gostincar C."/>
            <person name="Sun X."/>
            <person name="Song Z."/>
            <person name="Gunde-Cimerman N."/>
        </authorList>
    </citation>
    <scope>NUCLEOTIDE SEQUENCE</scope>
    <source>
        <strain evidence="3">EXF-9911</strain>
    </source>
</reference>
<dbReference type="AlphaFoldDB" id="A0A9P8EV40"/>
<dbReference type="OrthoDB" id="3780330at2759"/>
<dbReference type="Proteomes" id="UP000779574">
    <property type="component" value="Unassembled WGS sequence"/>
</dbReference>
<comment type="caution">
    <text evidence="3">The sequence shown here is derived from an EMBL/GenBank/DDBJ whole genome shotgun (WGS) entry which is preliminary data.</text>
</comment>
<organism evidence="3 4">
    <name type="scientific">Aureobasidium melanogenum</name>
    <name type="common">Aureobasidium pullulans var. melanogenum</name>
    <dbReference type="NCBI Taxonomy" id="46634"/>
    <lineage>
        <taxon>Eukaryota</taxon>
        <taxon>Fungi</taxon>
        <taxon>Dikarya</taxon>
        <taxon>Ascomycota</taxon>
        <taxon>Pezizomycotina</taxon>
        <taxon>Dothideomycetes</taxon>
        <taxon>Dothideomycetidae</taxon>
        <taxon>Dothideales</taxon>
        <taxon>Saccotheciaceae</taxon>
        <taxon>Aureobasidium</taxon>
    </lineage>
</organism>
<feature type="non-terminal residue" evidence="3">
    <location>
        <position position="1"/>
    </location>
</feature>
<name>A0A9P8EV40_AURME</name>
<feature type="chain" id="PRO_5040470838" evidence="2">
    <location>
        <begin position="30"/>
        <end position="324"/>
    </location>
</feature>
<evidence type="ECO:0000256" key="2">
    <source>
        <dbReference type="SAM" id="SignalP"/>
    </source>
</evidence>
<accession>A0A9P8EV40</accession>